<evidence type="ECO:0000313" key="1">
    <source>
        <dbReference type="EMBL" id="MCL1128003.1"/>
    </source>
</evidence>
<name>A0ABT0LJZ4_9GAMM</name>
<keyword evidence="2" id="KW-1185">Reference proteome</keyword>
<proteinExistence type="predicted"/>
<comment type="caution">
    <text evidence="1">The sequence shown here is derived from an EMBL/GenBank/DDBJ whole genome shotgun (WGS) entry which is preliminary data.</text>
</comment>
<reference evidence="1 2" key="1">
    <citation type="submission" date="2022-01" db="EMBL/GenBank/DDBJ databases">
        <title>Whole genome-based taxonomy of the Shewanellaceae.</title>
        <authorList>
            <person name="Martin-Rodriguez A.J."/>
        </authorList>
    </citation>
    <scope>NUCLEOTIDE SEQUENCE [LARGE SCALE GENOMIC DNA]</scope>
    <source>
        <strain evidence="1 2">DSM 17177</strain>
    </source>
</reference>
<accession>A0ABT0LJZ4</accession>
<dbReference type="Proteomes" id="UP001203423">
    <property type="component" value="Unassembled WGS sequence"/>
</dbReference>
<dbReference type="EMBL" id="JAKIKS010000291">
    <property type="protein sequence ID" value="MCL1128003.1"/>
    <property type="molecule type" value="Genomic_DNA"/>
</dbReference>
<sequence length="51" mass="5974">MAYDATSIRVLKAEEVYDRFEWVRANELAKEYKKPLACVERAGREHTLSDN</sequence>
<gene>
    <name evidence="1" type="ORF">L2764_27040</name>
</gene>
<dbReference type="RefSeq" id="WP_248943423.1">
    <property type="nucleotide sequence ID" value="NZ_JAKIKS010000291.1"/>
</dbReference>
<organism evidence="1 2">
    <name type="scientific">Shewanella surugensis</name>
    <dbReference type="NCBI Taxonomy" id="212020"/>
    <lineage>
        <taxon>Bacteria</taxon>
        <taxon>Pseudomonadati</taxon>
        <taxon>Pseudomonadota</taxon>
        <taxon>Gammaproteobacteria</taxon>
        <taxon>Alteromonadales</taxon>
        <taxon>Shewanellaceae</taxon>
        <taxon>Shewanella</taxon>
    </lineage>
</organism>
<protein>
    <submittedName>
        <fullName evidence="1">Uncharacterized protein</fullName>
    </submittedName>
</protein>
<evidence type="ECO:0000313" key="2">
    <source>
        <dbReference type="Proteomes" id="UP001203423"/>
    </source>
</evidence>